<keyword evidence="2" id="KW-1185">Reference proteome</keyword>
<protein>
    <submittedName>
        <fullName evidence="1">Uncharacterized protein</fullName>
    </submittedName>
</protein>
<dbReference type="OrthoDB" id="4789728at2759"/>
<dbReference type="AlphaFoldDB" id="A0A8H6KHC2"/>
<reference evidence="1" key="1">
    <citation type="journal article" date="2020" name="Phytopathology">
        <title>Genome Sequence Resources of Colletotrichum truncatum, C. plurivorum, C. musicola, and C. sojae: Four Species Pathogenic to Soybean (Glycine max).</title>
        <authorList>
            <person name="Rogerio F."/>
            <person name="Boufleur T.R."/>
            <person name="Ciampi-Guillardi M."/>
            <person name="Sukno S.A."/>
            <person name="Thon M.R."/>
            <person name="Massola Junior N.S."/>
            <person name="Baroncelli R."/>
        </authorList>
    </citation>
    <scope>NUCLEOTIDE SEQUENCE</scope>
    <source>
        <strain evidence="1">LFN0074</strain>
    </source>
</reference>
<sequence>MNGKGDQASSVMGGPGCTTFFRNRDCQGDRWTQRGNAATVPGFLNDHIWSFTNKC</sequence>
<organism evidence="1 2">
    <name type="scientific">Colletotrichum musicola</name>
    <dbReference type="NCBI Taxonomy" id="2175873"/>
    <lineage>
        <taxon>Eukaryota</taxon>
        <taxon>Fungi</taxon>
        <taxon>Dikarya</taxon>
        <taxon>Ascomycota</taxon>
        <taxon>Pezizomycotina</taxon>
        <taxon>Sordariomycetes</taxon>
        <taxon>Hypocreomycetidae</taxon>
        <taxon>Glomerellales</taxon>
        <taxon>Glomerellaceae</taxon>
        <taxon>Colletotrichum</taxon>
        <taxon>Colletotrichum orchidearum species complex</taxon>
    </lineage>
</organism>
<evidence type="ECO:0000313" key="1">
    <source>
        <dbReference type="EMBL" id="KAF6831564.1"/>
    </source>
</evidence>
<comment type="caution">
    <text evidence="1">The sequence shown here is derived from an EMBL/GenBank/DDBJ whole genome shotgun (WGS) entry which is preliminary data.</text>
</comment>
<gene>
    <name evidence="1" type="ORF">CMUS01_07300</name>
</gene>
<accession>A0A8H6KHC2</accession>
<proteinExistence type="predicted"/>
<name>A0A8H6KHC2_9PEZI</name>
<evidence type="ECO:0000313" key="2">
    <source>
        <dbReference type="Proteomes" id="UP000639643"/>
    </source>
</evidence>
<dbReference type="EMBL" id="WIGM01000258">
    <property type="protein sequence ID" value="KAF6831564.1"/>
    <property type="molecule type" value="Genomic_DNA"/>
</dbReference>
<dbReference type="Proteomes" id="UP000639643">
    <property type="component" value="Unassembled WGS sequence"/>
</dbReference>